<accession>A0A0C9UV86</accession>
<gene>
    <name evidence="1" type="ORF">M422DRAFT_45900</name>
</gene>
<organism evidence="1 2">
    <name type="scientific">Sphaerobolus stellatus (strain SS14)</name>
    <dbReference type="NCBI Taxonomy" id="990650"/>
    <lineage>
        <taxon>Eukaryota</taxon>
        <taxon>Fungi</taxon>
        <taxon>Dikarya</taxon>
        <taxon>Basidiomycota</taxon>
        <taxon>Agaricomycotina</taxon>
        <taxon>Agaricomycetes</taxon>
        <taxon>Phallomycetidae</taxon>
        <taxon>Geastrales</taxon>
        <taxon>Sphaerobolaceae</taxon>
        <taxon>Sphaerobolus</taxon>
    </lineage>
</organism>
<proteinExistence type="predicted"/>
<evidence type="ECO:0000313" key="2">
    <source>
        <dbReference type="Proteomes" id="UP000054279"/>
    </source>
</evidence>
<dbReference type="EMBL" id="KN837104">
    <property type="protein sequence ID" value="KIJ46965.1"/>
    <property type="molecule type" value="Genomic_DNA"/>
</dbReference>
<dbReference type="OrthoDB" id="9547406at2759"/>
<protein>
    <submittedName>
        <fullName evidence="1">Uncharacterized protein</fullName>
    </submittedName>
</protein>
<dbReference type="HOGENOM" id="CLU_2074625_0_0_1"/>
<keyword evidence="2" id="KW-1185">Reference proteome</keyword>
<sequence length="118" mass="12778">MSEVQTSSKQSAKLLSNVSVRNITRSKKASKDAKVRADLEALTPSSRVRIRTSSGVFEVSLVVVNTQISTLTVLWDNGTHCEFKWGSIVWGVPGKGTMVGRKPTVEELAKMPVPPPVA</sequence>
<dbReference type="Proteomes" id="UP000054279">
    <property type="component" value="Unassembled WGS sequence"/>
</dbReference>
<reference evidence="1 2" key="1">
    <citation type="submission" date="2014-06" db="EMBL/GenBank/DDBJ databases">
        <title>Evolutionary Origins and Diversification of the Mycorrhizal Mutualists.</title>
        <authorList>
            <consortium name="DOE Joint Genome Institute"/>
            <consortium name="Mycorrhizal Genomics Consortium"/>
            <person name="Kohler A."/>
            <person name="Kuo A."/>
            <person name="Nagy L.G."/>
            <person name="Floudas D."/>
            <person name="Copeland A."/>
            <person name="Barry K.W."/>
            <person name="Cichocki N."/>
            <person name="Veneault-Fourrey C."/>
            <person name="LaButti K."/>
            <person name="Lindquist E.A."/>
            <person name="Lipzen A."/>
            <person name="Lundell T."/>
            <person name="Morin E."/>
            <person name="Murat C."/>
            <person name="Riley R."/>
            <person name="Ohm R."/>
            <person name="Sun H."/>
            <person name="Tunlid A."/>
            <person name="Henrissat B."/>
            <person name="Grigoriev I.V."/>
            <person name="Hibbett D.S."/>
            <person name="Martin F."/>
        </authorList>
    </citation>
    <scope>NUCLEOTIDE SEQUENCE [LARGE SCALE GENOMIC DNA]</scope>
    <source>
        <strain evidence="1 2">SS14</strain>
    </source>
</reference>
<dbReference type="AlphaFoldDB" id="A0A0C9UV86"/>
<name>A0A0C9UV86_SPHS4</name>
<evidence type="ECO:0000313" key="1">
    <source>
        <dbReference type="EMBL" id="KIJ46965.1"/>
    </source>
</evidence>